<dbReference type="AlphaFoldDB" id="A0AA40EMV8"/>
<organism evidence="1 2">
    <name type="scientific">Apiosordaria backusii</name>
    <dbReference type="NCBI Taxonomy" id="314023"/>
    <lineage>
        <taxon>Eukaryota</taxon>
        <taxon>Fungi</taxon>
        <taxon>Dikarya</taxon>
        <taxon>Ascomycota</taxon>
        <taxon>Pezizomycotina</taxon>
        <taxon>Sordariomycetes</taxon>
        <taxon>Sordariomycetidae</taxon>
        <taxon>Sordariales</taxon>
        <taxon>Lasiosphaeriaceae</taxon>
        <taxon>Apiosordaria</taxon>
    </lineage>
</organism>
<sequence length="390" mass="43989">IMSGPSLPQTGPRTWVPGRPSSLITRIRNAIRLLTGPNHSGEVTITFDLDFDLVQFLESHKKGRTTNLDWAYTLTGYGINVQAASTLEYMTQTWPNTGPILYRYLDWRLRAGILAPDDMDDHIVNGFPHGISFAGSGGLSIFASPRPKYTDLGAEHWQLVARVTGEPDTVAEMGGQFAWFCGAFLKSPKNELVYCKPIILETVFFEAEVSYPGQSRREGKLHIGYVPDVPFDRHDPNVPKTCWNGLFVDQPHTRIVSGYPIRVRPGYAFGNKGTPASGLEVTWRIIMRIREDETPVSRPEDLSSTPIVIRGQWFFLISKVLNRGLVFWHLMLRYTPSGREADLRNLPPPEVRSDFDFEELENYRHFIGGECGERRLFSVGEWVEAPSCSA</sequence>
<protein>
    <submittedName>
        <fullName evidence="1">Uncharacterized protein</fullName>
    </submittedName>
</protein>
<reference evidence="1" key="1">
    <citation type="submission" date="2023-06" db="EMBL/GenBank/DDBJ databases">
        <title>Genome-scale phylogeny and comparative genomics of the fungal order Sordariales.</title>
        <authorList>
            <consortium name="Lawrence Berkeley National Laboratory"/>
            <person name="Hensen N."/>
            <person name="Bonometti L."/>
            <person name="Westerberg I."/>
            <person name="Brannstrom I.O."/>
            <person name="Guillou S."/>
            <person name="Cros-Aarteil S."/>
            <person name="Calhoun S."/>
            <person name="Haridas S."/>
            <person name="Kuo A."/>
            <person name="Mondo S."/>
            <person name="Pangilinan J."/>
            <person name="Riley R."/>
            <person name="Labutti K."/>
            <person name="Andreopoulos B."/>
            <person name="Lipzen A."/>
            <person name="Chen C."/>
            <person name="Yanf M."/>
            <person name="Daum C."/>
            <person name="Ng V."/>
            <person name="Clum A."/>
            <person name="Steindorff A."/>
            <person name="Ohm R."/>
            <person name="Martin F."/>
            <person name="Silar P."/>
            <person name="Natvig D."/>
            <person name="Lalanne C."/>
            <person name="Gautier V."/>
            <person name="Ament-Velasquez S.L."/>
            <person name="Kruys A."/>
            <person name="Hutchinson M.I."/>
            <person name="Powell A.J."/>
            <person name="Barry K."/>
            <person name="Miller A.N."/>
            <person name="Grigoriev I.V."/>
            <person name="Debuchy R."/>
            <person name="Gladieux P."/>
            <person name="Thoren M.H."/>
            <person name="Johannesson H."/>
        </authorList>
    </citation>
    <scope>NUCLEOTIDE SEQUENCE</scope>
    <source>
        <strain evidence="1">CBS 540.89</strain>
    </source>
</reference>
<comment type="caution">
    <text evidence="1">The sequence shown here is derived from an EMBL/GenBank/DDBJ whole genome shotgun (WGS) entry which is preliminary data.</text>
</comment>
<dbReference type="EMBL" id="JAUKTV010000003">
    <property type="protein sequence ID" value="KAK0742249.1"/>
    <property type="molecule type" value="Genomic_DNA"/>
</dbReference>
<evidence type="ECO:0000313" key="1">
    <source>
        <dbReference type="EMBL" id="KAK0742249.1"/>
    </source>
</evidence>
<dbReference type="Proteomes" id="UP001172159">
    <property type="component" value="Unassembled WGS sequence"/>
</dbReference>
<proteinExistence type="predicted"/>
<evidence type="ECO:0000313" key="2">
    <source>
        <dbReference type="Proteomes" id="UP001172159"/>
    </source>
</evidence>
<name>A0AA40EMV8_9PEZI</name>
<feature type="non-terminal residue" evidence="1">
    <location>
        <position position="1"/>
    </location>
</feature>
<gene>
    <name evidence="1" type="ORF">B0T21DRAFT_282715</name>
</gene>
<keyword evidence="2" id="KW-1185">Reference proteome</keyword>
<accession>A0AA40EMV8</accession>